<dbReference type="EC" id="1.14.99.56" evidence="15"/>
<comment type="subcellular location">
    <subcellularLocation>
        <location evidence="2">Secreted</location>
    </subcellularLocation>
</comment>
<dbReference type="GO" id="GO:0016787">
    <property type="term" value="F:hydrolase activity"/>
    <property type="evidence" value="ECO:0007669"/>
    <property type="project" value="UniProtKB-KW"/>
</dbReference>
<reference evidence="17" key="1">
    <citation type="journal article" date="2020" name="Stud. Mycol.">
        <title>101 Dothideomycetes genomes: a test case for predicting lifestyles and emergence of pathogens.</title>
        <authorList>
            <person name="Haridas S."/>
            <person name="Albert R."/>
            <person name="Binder M."/>
            <person name="Bloem J."/>
            <person name="Labutti K."/>
            <person name="Salamov A."/>
            <person name="Andreopoulos B."/>
            <person name="Baker S."/>
            <person name="Barry K."/>
            <person name="Bills G."/>
            <person name="Bluhm B."/>
            <person name="Cannon C."/>
            <person name="Castanera R."/>
            <person name="Culley D."/>
            <person name="Daum C."/>
            <person name="Ezra D."/>
            <person name="Gonzalez J."/>
            <person name="Henrissat B."/>
            <person name="Kuo A."/>
            <person name="Liang C."/>
            <person name="Lipzen A."/>
            <person name="Lutzoni F."/>
            <person name="Magnuson J."/>
            <person name="Mondo S."/>
            <person name="Nolan M."/>
            <person name="Ohm R."/>
            <person name="Pangilinan J."/>
            <person name="Park H.-J."/>
            <person name="Ramirez L."/>
            <person name="Alfaro M."/>
            <person name="Sun H."/>
            <person name="Tritt A."/>
            <person name="Yoshinaga Y."/>
            <person name="Zwiers L.-H."/>
            <person name="Turgeon B."/>
            <person name="Goodwin S."/>
            <person name="Spatafora J."/>
            <person name="Crous P."/>
            <person name="Grigoriev I."/>
        </authorList>
    </citation>
    <scope>NUCLEOTIDE SEQUENCE</scope>
    <source>
        <strain evidence="17">CBS 627.86</strain>
    </source>
</reference>
<dbReference type="GO" id="GO:0046872">
    <property type="term" value="F:metal ion binding"/>
    <property type="evidence" value="ECO:0007669"/>
    <property type="project" value="UniProtKB-KW"/>
</dbReference>
<keyword evidence="17" id="KW-0378">Hydrolase</keyword>
<feature type="domain" description="Auxiliary Activity family 9 catalytic" evidence="16">
    <location>
        <begin position="10"/>
        <end position="208"/>
    </location>
</feature>
<dbReference type="GO" id="GO:0030245">
    <property type="term" value="P:cellulose catabolic process"/>
    <property type="evidence" value="ECO:0007669"/>
    <property type="project" value="UniProtKB-KW"/>
</dbReference>
<comment type="cofactor">
    <cofactor evidence="1">
        <name>Cu(2+)</name>
        <dbReference type="ChEBI" id="CHEBI:29036"/>
    </cofactor>
</comment>
<gene>
    <name evidence="17" type="ORF">BDV96DRAFT_659243</name>
</gene>
<comment type="catalytic activity">
    <reaction evidence="14">
        <text>[(1-&gt;4)-beta-D-glucosyl]n+m + reduced acceptor + O2 = 4-dehydro-beta-D-glucosyl-[(1-&gt;4)-beta-D-glucosyl]n-1 + [(1-&gt;4)-beta-D-glucosyl]m + acceptor + H2O.</text>
        <dbReference type="EC" id="1.14.99.56"/>
    </reaction>
</comment>
<evidence type="ECO:0000313" key="18">
    <source>
        <dbReference type="Proteomes" id="UP000799770"/>
    </source>
</evidence>
<evidence type="ECO:0000256" key="8">
    <source>
        <dbReference type="ARBA" id="ARBA00023008"/>
    </source>
</evidence>
<keyword evidence="4" id="KW-0479">Metal-binding</keyword>
<dbReference type="InterPro" id="IPR049892">
    <property type="entry name" value="AA9"/>
</dbReference>
<evidence type="ECO:0000256" key="5">
    <source>
        <dbReference type="ARBA" id="ARBA00022729"/>
    </source>
</evidence>
<evidence type="ECO:0000256" key="14">
    <source>
        <dbReference type="ARBA" id="ARBA00045077"/>
    </source>
</evidence>
<evidence type="ECO:0000256" key="9">
    <source>
        <dbReference type="ARBA" id="ARBA00023033"/>
    </source>
</evidence>
<evidence type="ECO:0000256" key="11">
    <source>
        <dbReference type="ARBA" id="ARBA00023277"/>
    </source>
</evidence>
<evidence type="ECO:0000256" key="12">
    <source>
        <dbReference type="ARBA" id="ARBA00023326"/>
    </source>
</evidence>
<keyword evidence="9" id="KW-0503">Monooxygenase</keyword>
<keyword evidence="18" id="KW-1185">Reference proteome</keyword>
<dbReference type="GO" id="GO:0004497">
    <property type="term" value="F:monooxygenase activity"/>
    <property type="evidence" value="ECO:0007669"/>
    <property type="project" value="UniProtKB-KW"/>
</dbReference>
<dbReference type="PANTHER" id="PTHR33353:SF10">
    <property type="entry name" value="ENDO-BETA-1,4-GLUCANASE D"/>
    <property type="match status" value="1"/>
</dbReference>
<evidence type="ECO:0000313" key="17">
    <source>
        <dbReference type="EMBL" id="KAF2115949.1"/>
    </source>
</evidence>
<accession>A0A6A5Z8U6</accession>
<keyword evidence="10" id="KW-1015">Disulfide bond</keyword>
<keyword evidence="5" id="KW-0732">Signal</keyword>
<dbReference type="EMBL" id="ML977322">
    <property type="protein sequence ID" value="KAF2115949.1"/>
    <property type="molecule type" value="Genomic_DNA"/>
</dbReference>
<evidence type="ECO:0000256" key="7">
    <source>
        <dbReference type="ARBA" id="ARBA00023002"/>
    </source>
</evidence>
<evidence type="ECO:0000256" key="4">
    <source>
        <dbReference type="ARBA" id="ARBA00022723"/>
    </source>
</evidence>
<keyword evidence="7" id="KW-0560">Oxidoreductase</keyword>
<evidence type="ECO:0000256" key="1">
    <source>
        <dbReference type="ARBA" id="ARBA00001973"/>
    </source>
</evidence>
<evidence type="ECO:0000256" key="15">
    <source>
        <dbReference type="ARBA" id="ARBA00047174"/>
    </source>
</evidence>
<dbReference type="GO" id="GO:0005576">
    <property type="term" value="C:extracellular region"/>
    <property type="evidence" value="ECO:0007669"/>
    <property type="project" value="UniProtKB-SubCell"/>
</dbReference>
<keyword evidence="8" id="KW-0186">Copper</keyword>
<evidence type="ECO:0000256" key="6">
    <source>
        <dbReference type="ARBA" id="ARBA00023001"/>
    </source>
</evidence>
<organism evidence="17 18">
    <name type="scientific">Lophiotrema nucula</name>
    <dbReference type="NCBI Taxonomy" id="690887"/>
    <lineage>
        <taxon>Eukaryota</taxon>
        <taxon>Fungi</taxon>
        <taxon>Dikarya</taxon>
        <taxon>Ascomycota</taxon>
        <taxon>Pezizomycotina</taxon>
        <taxon>Dothideomycetes</taxon>
        <taxon>Pleosporomycetidae</taxon>
        <taxon>Pleosporales</taxon>
        <taxon>Lophiotremataceae</taxon>
        <taxon>Lophiotrema</taxon>
    </lineage>
</organism>
<evidence type="ECO:0000259" key="16">
    <source>
        <dbReference type="Pfam" id="PF03443"/>
    </source>
</evidence>
<proteinExistence type="inferred from homology"/>
<dbReference type="InterPro" id="IPR005103">
    <property type="entry name" value="AA9_LPMO"/>
</dbReference>
<keyword evidence="11" id="KW-0119">Carbohydrate metabolism</keyword>
<name>A0A6A5Z8U6_9PLEO</name>
<dbReference type="PANTHER" id="PTHR33353">
    <property type="entry name" value="PUTATIVE (AFU_ORTHOLOGUE AFUA_1G12560)-RELATED"/>
    <property type="match status" value="1"/>
</dbReference>
<dbReference type="Proteomes" id="UP000799770">
    <property type="component" value="Unassembled WGS sequence"/>
</dbReference>
<dbReference type="Gene3D" id="2.70.50.70">
    <property type="match status" value="1"/>
</dbReference>
<dbReference type="Pfam" id="PF03443">
    <property type="entry name" value="AA9"/>
    <property type="match status" value="1"/>
</dbReference>
<evidence type="ECO:0000256" key="3">
    <source>
        <dbReference type="ARBA" id="ARBA00022525"/>
    </source>
</evidence>
<dbReference type="OrthoDB" id="6038816at2759"/>
<keyword evidence="12" id="KW-0624">Polysaccharide degradation</keyword>
<comment type="similarity">
    <text evidence="13">Belongs to the polysaccharide monooxygenase AA9 family.</text>
</comment>
<evidence type="ECO:0000256" key="10">
    <source>
        <dbReference type="ARBA" id="ARBA00023157"/>
    </source>
</evidence>
<keyword evidence="6" id="KW-0136">Cellulose degradation</keyword>
<evidence type="ECO:0000256" key="2">
    <source>
        <dbReference type="ARBA" id="ARBA00004613"/>
    </source>
</evidence>
<dbReference type="AlphaFoldDB" id="A0A6A5Z8U6"/>
<sequence>MVNNTMSPKWKYVRKSITNETAGLVGTGHFPPMYDLSSPDIRCGRNSTGSGPESDVAIVNAGSKVGFRLDYYPRGFCINCGQPQSMYFHDGALFAYLSRSPIQSNEGLQKWDGDGDFFKFTERGPDDDRGWFYNVVRDNWNVTIPKATPPGFYLLRVESLYPWNAFNKTQFYASCVQVEIRGPGGSSEPGPTVRFPGAFNNYDPGVLLPSDVSYGKWCNYKMPGPKVWRGEGDEGNGTTYCRPYVAASGPSIPVGP</sequence>
<protein>
    <recommendedName>
        <fullName evidence="15">lytic cellulose monooxygenase (C4-dehydrogenating)</fullName>
        <ecNumber evidence="15">1.14.99.56</ecNumber>
    </recommendedName>
</protein>
<evidence type="ECO:0000256" key="13">
    <source>
        <dbReference type="ARBA" id="ARBA00044502"/>
    </source>
</evidence>
<keyword evidence="3" id="KW-0964">Secreted</keyword>